<organism evidence="1">
    <name type="scientific">Tanacetum cinerariifolium</name>
    <name type="common">Dalmatian daisy</name>
    <name type="synonym">Chrysanthemum cinerariifolium</name>
    <dbReference type="NCBI Taxonomy" id="118510"/>
    <lineage>
        <taxon>Eukaryota</taxon>
        <taxon>Viridiplantae</taxon>
        <taxon>Streptophyta</taxon>
        <taxon>Embryophyta</taxon>
        <taxon>Tracheophyta</taxon>
        <taxon>Spermatophyta</taxon>
        <taxon>Magnoliopsida</taxon>
        <taxon>eudicotyledons</taxon>
        <taxon>Gunneridae</taxon>
        <taxon>Pentapetalae</taxon>
        <taxon>asterids</taxon>
        <taxon>campanulids</taxon>
        <taxon>Asterales</taxon>
        <taxon>Asteraceae</taxon>
        <taxon>Asteroideae</taxon>
        <taxon>Anthemideae</taxon>
        <taxon>Anthemidinae</taxon>
        <taxon>Tanacetum</taxon>
    </lineage>
</organism>
<protein>
    <recommendedName>
        <fullName evidence="2">Zinc knuckle CX2CX4HX4C</fullName>
    </recommendedName>
</protein>
<feature type="non-terminal residue" evidence="1">
    <location>
        <position position="1"/>
    </location>
</feature>
<dbReference type="AlphaFoldDB" id="A0A699L2M0"/>
<evidence type="ECO:0008006" key="2">
    <source>
        <dbReference type="Google" id="ProtNLM"/>
    </source>
</evidence>
<reference evidence="1" key="1">
    <citation type="journal article" date="2019" name="Sci. Rep.">
        <title>Draft genome of Tanacetum cinerariifolium, the natural source of mosquito coil.</title>
        <authorList>
            <person name="Yamashiro T."/>
            <person name="Shiraishi A."/>
            <person name="Satake H."/>
            <person name="Nakayama K."/>
        </authorList>
    </citation>
    <scope>NUCLEOTIDE SEQUENCE</scope>
</reference>
<proteinExistence type="predicted"/>
<name>A0A699L2M0_TANCI</name>
<dbReference type="EMBL" id="BKCJ010581313">
    <property type="protein sequence ID" value="GFB23266.1"/>
    <property type="molecule type" value="Genomic_DNA"/>
</dbReference>
<sequence>VLVEVHAKKGLVNSIDVLYKSKETSKLHVKNVRFEYDWKPPICSHCRVFGYINSKCDKLGTQGGKVLEKGNVSEGFFINVTKKKINGVGTTNNVQQNTRIGYMENRNMNKKYEYRQKSKKDEVNNVENAGKNVHDEKFVTPLKTHQKTWNVEETVITDIRSTANKFAILQEVEEEGLSMKLNK</sequence>
<gene>
    <name evidence="1" type="ORF">Tci_695237</name>
</gene>
<accession>A0A699L2M0</accession>
<evidence type="ECO:0000313" key="1">
    <source>
        <dbReference type="EMBL" id="GFB23266.1"/>
    </source>
</evidence>
<comment type="caution">
    <text evidence="1">The sequence shown here is derived from an EMBL/GenBank/DDBJ whole genome shotgun (WGS) entry which is preliminary data.</text>
</comment>